<sequence length="287" mass="31340">MQEAPGTYRKHRRSRSTYRLYCPGCPLLGPVCLSSASIDRRFSPHLEGPLTGKAQLQAELEVVLSQLEALRDEVKNGGQSTLSSGTQDPAKDNPDSTSDMWTLIGDVCDKFQVPLASLFADQVDQNVEVAKVMSDIAEQLLRKKDPKQALEAILGDSAPKFFKSTKSDIPLLLNKNHIKAVRKMIFHVVKKAMGIGPLPDGAPRGYQVNLSAAVAWAARETRLHQPDQQTLELNLKLDGRPFLAASHPINVSHASSESCKSVYPIAIANCRQQVMIGVVPINVSHAS</sequence>
<keyword evidence="3" id="KW-1185">Reference proteome</keyword>
<feature type="compositionally biased region" description="Polar residues" evidence="1">
    <location>
        <begin position="77"/>
        <end position="87"/>
    </location>
</feature>
<protein>
    <submittedName>
        <fullName evidence="2">Uncharacterized protein</fullName>
    </submittedName>
</protein>
<evidence type="ECO:0000256" key="1">
    <source>
        <dbReference type="SAM" id="MobiDB-lite"/>
    </source>
</evidence>
<name>A0A3M6TBY1_POCDA</name>
<dbReference type="Proteomes" id="UP000275408">
    <property type="component" value="Unassembled WGS sequence"/>
</dbReference>
<feature type="region of interest" description="Disordered" evidence="1">
    <location>
        <begin position="74"/>
        <end position="96"/>
    </location>
</feature>
<dbReference type="AlphaFoldDB" id="A0A3M6TBY1"/>
<comment type="caution">
    <text evidence="2">The sequence shown here is derived from an EMBL/GenBank/DDBJ whole genome shotgun (WGS) entry which is preliminary data.</text>
</comment>
<evidence type="ECO:0000313" key="3">
    <source>
        <dbReference type="Proteomes" id="UP000275408"/>
    </source>
</evidence>
<dbReference type="OrthoDB" id="5988127at2759"/>
<organism evidence="2 3">
    <name type="scientific">Pocillopora damicornis</name>
    <name type="common">Cauliflower coral</name>
    <name type="synonym">Millepora damicornis</name>
    <dbReference type="NCBI Taxonomy" id="46731"/>
    <lineage>
        <taxon>Eukaryota</taxon>
        <taxon>Metazoa</taxon>
        <taxon>Cnidaria</taxon>
        <taxon>Anthozoa</taxon>
        <taxon>Hexacorallia</taxon>
        <taxon>Scleractinia</taxon>
        <taxon>Astrocoeniina</taxon>
        <taxon>Pocilloporidae</taxon>
        <taxon>Pocillopora</taxon>
    </lineage>
</organism>
<reference evidence="2 3" key="1">
    <citation type="journal article" date="2018" name="Sci. Rep.">
        <title>Comparative analysis of the Pocillopora damicornis genome highlights role of immune system in coral evolution.</title>
        <authorList>
            <person name="Cunning R."/>
            <person name="Bay R.A."/>
            <person name="Gillette P."/>
            <person name="Baker A.C."/>
            <person name="Traylor-Knowles N."/>
        </authorList>
    </citation>
    <scope>NUCLEOTIDE SEQUENCE [LARGE SCALE GENOMIC DNA]</scope>
    <source>
        <strain evidence="2">RSMAS</strain>
        <tissue evidence="2">Whole animal</tissue>
    </source>
</reference>
<proteinExistence type="predicted"/>
<accession>A0A3M6TBY1</accession>
<evidence type="ECO:0000313" key="2">
    <source>
        <dbReference type="EMBL" id="RMX38906.1"/>
    </source>
</evidence>
<dbReference type="EMBL" id="RCHS01003915">
    <property type="protein sequence ID" value="RMX38906.1"/>
    <property type="molecule type" value="Genomic_DNA"/>
</dbReference>
<gene>
    <name evidence="2" type="ORF">pdam_00025452</name>
</gene>
<feature type="non-terminal residue" evidence="2">
    <location>
        <position position="287"/>
    </location>
</feature>